<dbReference type="InterPro" id="IPR006141">
    <property type="entry name" value="Intein_N"/>
</dbReference>
<proteinExistence type="predicted"/>
<organism evidence="2 3">
    <name type="scientific">Chitinophaga pinensis (strain ATCC 43595 / DSM 2588 / LMG 13176 / NBRC 15968 / NCIMB 11800 / UQM 2034)</name>
    <dbReference type="NCBI Taxonomy" id="485918"/>
    <lineage>
        <taxon>Bacteria</taxon>
        <taxon>Pseudomonadati</taxon>
        <taxon>Bacteroidota</taxon>
        <taxon>Chitinophagia</taxon>
        <taxon>Chitinophagales</taxon>
        <taxon>Chitinophagaceae</taxon>
        <taxon>Chitinophaga</taxon>
    </lineage>
</organism>
<dbReference type="InterPro" id="IPR036844">
    <property type="entry name" value="Hint_dom_sf"/>
</dbReference>
<dbReference type="CDD" id="cd00081">
    <property type="entry name" value="Hint"/>
    <property type="match status" value="1"/>
</dbReference>
<reference evidence="2 3" key="2">
    <citation type="journal article" date="2010" name="Stand. Genomic Sci.">
        <title>Complete genome sequence of Chitinophaga pinensis type strain (UQM 2034).</title>
        <authorList>
            <person name="Glavina Del Rio T."/>
            <person name="Abt B."/>
            <person name="Spring S."/>
            <person name="Lapidus A."/>
            <person name="Nolan M."/>
            <person name="Tice H."/>
            <person name="Copeland A."/>
            <person name="Cheng J.F."/>
            <person name="Chen F."/>
            <person name="Bruce D."/>
            <person name="Goodwin L."/>
            <person name="Pitluck S."/>
            <person name="Ivanova N."/>
            <person name="Mavromatis K."/>
            <person name="Mikhailova N."/>
            <person name="Pati A."/>
            <person name="Chen A."/>
            <person name="Palaniappan K."/>
            <person name="Land M."/>
            <person name="Hauser L."/>
            <person name="Chang Y.J."/>
            <person name="Jeffries C.D."/>
            <person name="Chain P."/>
            <person name="Saunders E."/>
            <person name="Detter J.C."/>
            <person name="Brettin T."/>
            <person name="Rohde M."/>
            <person name="Goker M."/>
            <person name="Bristow J."/>
            <person name="Eisen J.A."/>
            <person name="Markowitz V."/>
            <person name="Hugenholtz P."/>
            <person name="Kyrpides N.C."/>
            <person name="Klenk H.P."/>
            <person name="Lucas S."/>
        </authorList>
    </citation>
    <scope>NUCLEOTIDE SEQUENCE [LARGE SCALE GENOMIC DNA]</scope>
    <source>
        <strain evidence="3">ATCC 43595 / DSM 2588 / LMG 13176 / NBRC 15968 / NCIMB 11800 / UQM 2034</strain>
    </source>
</reference>
<dbReference type="NCBIfam" id="TIGR01443">
    <property type="entry name" value="intein_Cterm"/>
    <property type="match status" value="1"/>
</dbReference>
<feature type="domain" description="Hint" evidence="1">
    <location>
        <begin position="250"/>
        <end position="344"/>
    </location>
</feature>
<evidence type="ECO:0000313" key="3">
    <source>
        <dbReference type="Proteomes" id="UP000002215"/>
    </source>
</evidence>
<dbReference type="PROSITE" id="PS50817">
    <property type="entry name" value="INTEIN_N_TER"/>
    <property type="match status" value="1"/>
</dbReference>
<dbReference type="EMBL" id="CP001699">
    <property type="protein sequence ID" value="ACU62296.1"/>
    <property type="molecule type" value="Genomic_DNA"/>
</dbReference>
<dbReference type="SMART" id="SM00306">
    <property type="entry name" value="HintN"/>
    <property type="match status" value="1"/>
</dbReference>
<dbReference type="Pfam" id="PF07591">
    <property type="entry name" value="PT-HINT"/>
    <property type="match status" value="1"/>
</dbReference>
<gene>
    <name evidence="2" type="ordered locus">Cpin_4862</name>
</gene>
<dbReference type="SUPFAM" id="SSF51294">
    <property type="entry name" value="Hedgehog/intein (Hint) domain"/>
    <property type="match status" value="1"/>
</dbReference>
<sequence length="388" mass="41616">MEQQWLTEKHYLVCPKGVMFKQMKVMSQREVSFSGHLAATTADTMIGNAFMCMGNLAVAAPPVSVLQKKAVAVMSVPGIGLPRMGIPPNLLLLASGMGTMKCNLSAPARKWIGASTKLEINGHAALVVGRSKLLCPSEAVMIDSVDTFWLAMTATSRRNLGNIAAFAYSLLAGRGLGNMNGGQQGAPAMFNPAALSGATSLISRQVKGTSVFSGSPEEVWNSEEQRSANQLQASGTELTISLFAAKGATMTCFPAGTLVYTNNGLLPIETITQEVLLWTMDEQTGERQLKPIKELHRRTALSMVVVELENGILFEVTPEHPFMTATGWMEAGALAPGHVLENITGQPVGIRHTGLIPASTTVYNFSMYDNENYFVTTEGILVHNASYC</sequence>
<protein>
    <submittedName>
        <fullName evidence="2">Hedgehog/intein hint domain protein</fullName>
    </submittedName>
</protein>
<dbReference type="AlphaFoldDB" id="A0A979G7T6"/>
<reference evidence="3" key="1">
    <citation type="submission" date="2009-08" db="EMBL/GenBank/DDBJ databases">
        <title>The complete genome of Chitinophaga pinensis DSM 2588.</title>
        <authorList>
            <consortium name="US DOE Joint Genome Institute (JGI-PGF)"/>
            <person name="Lucas S."/>
            <person name="Copeland A."/>
            <person name="Lapidus A."/>
            <person name="Glavina del Rio T."/>
            <person name="Dalin E."/>
            <person name="Tice H."/>
            <person name="Bruce D."/>
            <person name="Goodwin L."/>
            <person name="Pitluck S."/>
            <person name="Kyrpides N."/>
            <person name="Mavromatis K."/>
            <person name="Ivanova N."/>
            <person name="Mikhailova N."/>
            <person name="Sims D."/>
            <person name="Meinche L."/>
            <person name="Brettin T."/>
            <person name="Detter J.C."/>
            <person name="Han C."/>
            <person name="Larimer F."/>
            <person name="Land M."/>
            <person name="Hauser L."/>
            <person name="Markowitz V."/>
            <person name="Cheng J.-F."/>
            <person name="Hugenholtz P."/>
            <person name="Woyke T."/>
            <person name="Wu D."/>
            <person name="Spring S."/>
            <person name="Klenk H.-P."/>
            <person name="Eisen J.A."/>
        </authorList>
    </citation>
    <scope>NUCLEOTIDE SEQUENCE [LARGE SCALE GENOMIC DNA]</scope>
    <source>
        <strain evidence="3">ATCC 43595 / DSM 2588 / LMG 13176 / NBRC 15968 / NCIMB 11800 / UQM 2034</strain>
    </source>
</reference>
<dbReference type="OrthoDB" id="603864at2"/>
<dbReference type="GO" id="GO:0016539">
    <property type="term" value="P:intein-mediated protein splicing"/>
    <property type="evidence" value="ECO:0007669"/>
    <property type="project" value="InterPro"/>
</dbReference>
<dbReference type="Gene3D" id="2.170.16.10">
    <property type="entry name" value="Hedgehog/Intein (Hint) domain"/>
    <property type="match status" value="1"/>
</dbReference>
<dbReference type="InterPro" id="IPR030934">
    <property type="entry name" value="Intein_C"/>
</dbReference>
<dbReference type="Proteomes" id="UP000002215">
    <property type="component" value="Chromosome"/>
</dbReference>
<dbReference type="KEGG" id="cpi:Cpin_4862"/>
<dbReference type="RefSeq" id="WP_012792464.1">
    <property type="nucleotide sequence ID" value="NC_013132.1"/>
</dbReference>
<dbReference type="InterPro" id="IPR003587">
    <property type="entry name" value="Hint_dom_N"/>
</dbReference>
<accession>A0A979G7T6</accession>
<name>A0A979G7T6_CHIPD</name>
<dbReference type="NCBIfam" id="TIGR01445">
    <property type="entry name" value="intein_Nterm"/>
    <property type="match status" value="1"/>
</dbReference>
<evidence type="ECO:0000259" key="1">
    <source>
        <dbReference type="SMART" id="SM00306"/>
    </source>
</evidence>
<evidence type="ECO:0000313" key="2">
    <source>
        <dbReference type="EMBL" id="ACU62296.1"/>
    </source>
</evidence>